<dbReference type="GO" id="GO:0016787">
    <property type="term" value="F:hydrolase activity"/>
    <property type="evidence" value="ECO:0007669"/>
    <property type="project" value="UniProtKB-KW"/>
</dbReference>
<comment type="cofactor">
    <cofactor evidence="1">
        <name>Zn(2+)</name>
        <dbReference type="ChEBI" id="CHEBI:29105"/>
    </cofactor>
</comment>
<evidence type="ECO:0000313" key="6">
    <source>
        <dbReference type="EMBL" id="HGG91919.1"/>
    </source>
</evidence>
<keyword evidence="3 6" id="KW-0378">Hydrolase</keyword>
<dbReference type="PANTHER" id="PTHR46233">
    <property type="entry name" value="HYDROXYACYLGLUTATHIONE HYDROLASE GLOC"/>
    <property type="match status" value="1"/>
</dbReference>
<dbReference type="EMBL" id="DSRP01000215">
    <property type="protein sequence ID" value="HGG91919.1"/>
    <property type="molecule type" value="Genomic_DNA"/>
</dbReference>
<feature type="non-terminal residue" evidence="6">
    <location>
        <position position="1"/>
    </location>
</feature>
<evidence type="ECO:0000259" key="5">
    <source>
        <dbReference type="SMART" id="SM00849"/>
    </source>
</evidence>
<dbReference type="GO" id="GO:0046872">
    <property type="term" value="F:metal ion binding"/>
    <property type="evidence" value="ECO:0007669"/>
    <property type="project" value="UniProtKB-KW"/>
</dbReference>
<dbReference type="Gene3D" id="3.60.15.10">
    <property type="entry name" value="Ribonuclease Z/Hydroxyacylglutathione hydrolase-like"/>
    <property type="match status" value="1"/>
</dbReference>
<keyword evidence="2" id="KW-0479">Metal-binding</keyword>
<keyword evidence="4" id="KW-0862">Zinc</keyword>
<dbReference type="InterPro" id="IPR001279">
    <property type="entry name" value="Metallo-B-lactamas"/>
</dbReference>
<dbReference type="AlphaFoldDB" id="A0A7C3W9U2"/>
<feature type="domain" description="Metallo-beta-lactamase" evidence="5">
    <location>
        <begin position="7"/>
        <end position="161"/>
    </location>
</feature>
<sequence length="182" mass="19560">VDVGGDPAPMLKALARHQAALTHILLTHLHFDHVYGVAALHQATGAPVLASPADRPVYESELGQGGFMGLPKVRPFTFQDVLPGEMELLGQPCRVLATPGHTPGCVCYHFPLAKALFCGDLLFYRSVGRTDFPGGSSSALTQSVREKVFPLPDDTVVYPGHGPETSVGDEKLHNPFFSDFAR</sequence>
<evidence type="ECO:0000256" key="3">
    <source>
        <dbReference type="ARBA" id="ARBA00022801"/>
    </source>
</evidence>
<dbReference type="PANTHER" id="PTHR46233:SF3">
    <property type="entry name" value="HYDROXYACYLGLUTATHIONE HYDROLASE GLOC"/>
    <property type="match status" value="1"/>
</dbReference>
<reference evidence="6" key="1">
    <citation type="journal article" date="2020" name="mSystems">
        <title>Genome- and Community-Level Interaction Insights into Carbon Utilization and Element Cycling Functions of Hydrothermarchaeota in Hydrothermal Sediment.</title>
        <authorList>
            <person name="Zhou Z."/>
            <person name="Liu Y."/>
            <person name="Xu W."/>
            <person name="Pan J."/>
            <person name="Luo Z.H."/>
            <person name="Li M."/>
        </authorList>
    </citation>
    <scope>NUCLEOTIDE SEQUENCE [LARGE SCALE GENOMIC DNA]</scope>
    <source>
        <strain evidence="6">SpSt-413</strain>
    </source>
</reference>
<dbReference type="SUPFAM" id="SSF56281">
    <property type="entry name" value="Metallo-hydrolase/oxidoreductase"/>
    <property type="match status" value="1"/>
</dbReference>
<evidence type="ECO:0000256" key="1">
    <source>
        <dbReference type="ARBA" id="ARBA00001947"/>
    </source>
</evidence>
<dbReference type="CDD" id="cd06262">
    <property type="entry name" value="metallo-hydrolase-like_MBL-fold"/>
    <property type="match status" value="1"/>
</dbReference>
<comment type="caution">
    <text evidence="6">The sequence shown here is derived from an EMBL/GenBank/DDBJ whole genome shotgun (WGS) entry which is preliminary data.</text>
</comment>
<proteinExistence type="predicted"/>
<gene>
    <name evidence="6" type="ORF">ENR59_03085</name>
</gene>
<organism evidence="6">
    <name type="scientific">Fundidesulfovibrio putealis</name>
    <dbReference type="NCBI Taxonomy" id="270496"/>
    <lineage>
        <taxon>Bacteria</taxon>
        <taxon>Pseudomonadati</taxon>
        <taxon>Thermodesulfobacteriota</taxon>
        <taxon>Desulfovibrionia</taxon>
        <taxon>Desulfovibrionales</taxon>
        <taxon>Desulfovibrionaceae</taxon>
        <taxon>Fundidesulfovibrio</taxon>
    </lineage>
</organism>
<dbReference type="InterPro" id="IPR051453">
    <property type="entry name" value="MBL_Glyoxalase_II"/>
</dbReference>
<evidence type="ECO:0000256" key="2">
    <source>
        <dbReference type="ARBA" id="ARBA00022723"/>
    </source>
</evidence>
<dbReference type="SMART" id="SM00849">
    <property type="entry name" value="Lactamase_B"/>
    <property type="match status" value="1"/>
</dbReference>
<dbReference type="Pfam" id="PF00753">
    <property type="entry name" value="Lactamase_B"/>
    <property type="match status" value="1"/>
</dbReference>
<accession>A0A7C3W9U2</accession>
<protein>
    <submittedName>
        <fullName evidence="6">MBL fold metallo-hydrolase</fullName>
    </submittedName>
</protein>
<evidence type="ECO:0000256" key="4">
    <source>
        <dbReference type="ARBA" id="ARBA00022833"/>
    </source>
</evidence>
<dbReference type="InterPro" id="IPR036866">
    <property type="entry name" value="RibonucZ/Hydroxyglut_hydro"/>
</dbReference>
<name>A0A7C3W9U2_9BACT</name>